<dbReference type="RefSeq" id="WP_197164311.1">
    <property type="nucleotide sequence ID" value="NZ_JADZGI010000001.1"/>
</dbReference>
<organism evidence="3 4">
    <name type="scientific">Novosphingobium aureum</name>
    <dbReference type="NCBI Taxonomy" id="2792964"/>
    <lineage>
        <taxon>Bacteria</taxon>
        <taxon>Pseudomonadati</taxon>
        <taxon>Pseudomonadota</taxon>
        <taxon>Alphaproteobacteria</taxon>
        <taxon>Sphingomonadales</taxon>
        <taxon>Sphingomonadaceae</taxon>
        <taxon>Novosphingobium</taxon>
    </lineage>
</organism>
<feature type="compositionally biased region" description="Polar residues" evidence="1">
    <location>
        <begin position="108"/>
        <end position="118"/>
    </location>
</feature>
<keyword evidence="2" id="KW-0732">Signal</keyword>
<keyword evidence="4" id="KW-1185">Reference proteome</keyword>
<protein>
    <recommendedName>
        <fullName evidence="5">DUF4136 domain-containing protein</fullName>
    </recommendedName>
</protein>
<evidence type="ECO:0000313" key="4">
    <source>
        <dbReference type="Proteomes" id="UP000617634"/>
    </source>
</evidence>
<reference evidence="3" key="1">
    <citation type="submission" date="2020-11" db="EMBL/GenBank/DDBJ databases">
        <title>Novosphingobium aureum sp. nov., a marine bacterium isolated from sediment of a salt flat.</title>
        <authorList>
            <person name="Yoo Y."/>
            <person name="Kim J.-J."/>
        </authorList>
    </citation>
    <scope>NUCLEOTIDE SEQUENCE</scope>
    <source>
        <strain evidence="3">YJ-S2-02</strain>
    </source>
</reference>
<gene>
    <name evidence="3" type="ORF">I5E68_13135</name>
</gene>
<name>A0A931MLZ5_9SPHN</name>
<accession>A0A931MLZ5</accession>
<evidence type="ECO:0008006" key="5">
    <source>
        <dbReference type="Google" id="ProtNLM"/>
    </source>
</evidence>
<sequence length="299" mass="31492">MTLPSEKLSALRASRRLRSLAAGLCALGTLAVTTPAMAQGPGGWGGWGNRGWGGMGWRGAYPDRPYRTRSTSQRDPREGRVDVSRFVIDSPQAASLGKGPIIIESRSAETPVSETGNLSAEPIAGQPPGPPAPPAYAPPQEAKSAWMAPATRTIYEAAVLDGFVSAGYDTLHPDAAQAQVASIEIDRRLLTPAEEKRNPVSGSAAMSVGTYGSAYGLAVNVDLSKPRGALVATRMTLRIRDHVGGTVLWEGHAEIATRDDDDDWDDGEIAARLASALLDRFPEGEKVQPLAATGITPSD</sequence>
<feature type="chain" id="PRO_5036967727" description="DUF4136 domain-containing protein" evidence="2">
    <location>
        <begin position="39"/>
        <end position="299"/>
    </location>
</feature>
<feature type="region of interest" description="Disordered" evidence="1">
    <location>
        <begin position="107"/>
        <end position="140"/>
    </location>
</feature>
<dbReference type="Proteomes" id="UP000617634">
    <property type="component" value="Unassembled WGS sequence"/>
</dbReference>
<evidence type="ECO:0000256" key="1">
    <source>
        <dbReference type="SAM" id="MobiDB-lite"/>
    </source>
</evidence>
<evidence type="ECO:0000256" key="2">
    <source>
        <dbReference type="SAM" id="SignalP"/>
    </source>
</evidence>
<evidence type="ECO:0000313" key="3">
    <source>
        <dbReference type="EMBL" id="MBH0113890.1"/>
    </source>
</evidence>
<dbReference type="AlphaFoldDB" id="A0A931MLZ5"/>
<proteinExistence type="predicted"/>
<comment type="caution">
    <text evidence="3">The sequence shown here is derived from an EMBL/GenBank/DDBJ whole genome shotgun (WGS) entry which is preliminary data.</text>
</comment>
<feature type="signal peptide" evidence="2">
    <location>
        <begin position="1"/>
        <end position="38"/>
    </location>
</feature>
<dbReference type="EMBL" id="JADZGI010000001">
    <property type="protein sequence ID" value="MBH0113890.1"/>
    <property type="molecule type" value="Genomic_DNA"/>
</dbReference>
<feature type="compositionally biased region" description="Pro residues" evidence="1">
    <location>
        <begin position="125"/>
        <end position="137"/>
    </location>
</feature>